<accession>A0A938XU59</accession>
<sequence>MNKKLIMVLTVVMILAMTVPAMAGQFNDVPTNHWAYNSLEKVAQAGLIEGYQNGEFNGQEELSRYQVAVLTSRVMDKIETDDTKINNEVAQAIQTLAEEFDAELAKVNAKVKELETVQITGETAIEYKDIEKTGAGESYIDPYEQDWDGDDDIDDDDKVLAEDYLKQTATFNVGINKDNLRADIQMDTVGNYYGDTNEAAADQTVSELELDTIAAQIETDDFKASLGEDQVLGWKDYLFYDNEDNADDENIAGVILESGNSTIGLGQYLDNTNQEVRNIAAKQDNIFALPINAYLGVADHKDTGAEEIIVGLDAAYQLAGVDLTGEVAVNSGDNDGKLLIVGAEKAIDKVKVGAEYEIQDEFVAIQPEGDYVGVNDSDEITVKAEVTEDNPYQVLGATVFGEYEYEFESEDELRYIEANKELGDFTAAAIYDYDTADSEADKVVSVAYAPEFKINNLELMPQAKIAAVYDANENRSTNKEAKLDARYRVNDKLAFTGGYGWADKEDYVDLAGEKKTTSAGLEYKVSDNSTASISYQKMDFSAVNAGDSFDRQGIMGNMGFKF</sequence>
<dbReference type="Proteomes" id="UP000774000">
    <property type="component" value="Unassembled WGS sequence"/>
</dbReference>
<evidence type="ECO:0000256" key="1">
    <source>
        <dbReference type="ARBA" id="ARBA00022737"/>
    </source>
</evidence>
<evidence type="ECO:0000259" key="3">
    <source>
        <dbReference type="PROSITE" id="PS51272"/>
    </source>
</evidence>
<keyword evidence="5" id="KW-1185">Reference proteome</keyword>
<evidence type="ECO:0000313" key="5">
    <source>
        <dbReference type="Proteomes" id="UP000774000"/>
    </source>
</evidence>
<keyword evidence="1" id="KW-0677">Repeat</keyword>
<feature type="signal peptide" evidence="2">
    <location>
        <begin position="1"/>
        <end position="23"/>
    </location>
</feature>
<reference evidence="4" key="1">
    <citation type="submission" date="2021-01" db="EMBL/GenBank/DDBJ databases">
        <title>Genomic Encyclopedia of Type Strains, Phase IV (KMG-IV): sequencing the most valuable type-strain genomes for metagenomic binning, comparative biology and taxonomic classification.</title>
        <authorList>
            <person name="Goeker M."/>
        </authorList>
    </citation>
    <scope>NUCLEOTIDE SEQUENCE</scope>
    <source>
        <strain evidence="4">DSM 23230</strain>
    </source>
</reference>
<dbReference type="Pfam" id="PF00395">
    <property type="entry name" value="SLH"/>
    <property type="match status" value="1"/>
</dbReference>
<name>A0A938XU59_9FIRM</name>
<feature type="chain" id="PRO_5037091407" description="SLH domain-containing protein" evidence="2">
    <location>
        <begin position="24"/>
        <end position="562"/>
    </location>
</feature>
<gene>
    <name evidence="4" type="ORF">JOC47_001808</name>
</gene>
<proteinExistence type="predicted"/>
<dbReference type="PANTHER" id="PTHR43308:SF1">
    <property type="entry name" value="OUTER MEMBRANE PROTEIN ALPHA"/>
    <property type="match status" value="1"/>
</dbReference>
<dbReference type="InterPro" id="IPR001119">
    <property type="entry name" value="SLH_dom"/>
</dbReference>
<dbReference type="PROSITE" id="PS51272">
    <property type="entry name" value="SLH"/>
    <property type="match status" value="1"/>
</dbReference>
<evidence type="ECO:0000313" key="4">
    <source>
        <dbReference type="EMBL" id="MBM7556954.1"/>
    </source>
</evidence>
<comment type="caution">
    <text evidence="4">The sequence shown here is derived from an EMBL/GenBank/DDBJ whole genome shotgun (WGS) entry which is preliminary data.</text>
</comment>
<feature type="domain" description="SLH" evidence="3">
    <location>
        <begin position="22"/>
        <end position="85"/>
    </location>
</feature>
<dbReference type="PANTHER" id="PTHR43308">
    <property type="entry name" value="OUTER MEMBRANE PROTEIN ALPHA-RELATED"/>
    <property type="match status" value="1"/>
</dbReference>
<dbReference type="EMBL" id="JAFBDQ010000008">
    <property type="protein sequence ID" value="MBM7556954.1"/>
    <property type="molecule type" value="Genomic_DNA"/>
</dbReference>
<dbReference type="RefSeq" id="WP_204701723.1">
    <property type="nucleotide sequence ID" value="NZ_JAFBDQ010000008.1"/>
</dbReference>
<protein>
    <recommendedName>
        <fullName evidence="3">SLH domain-containing protein</fullName>
    </recommendedName>
</protein>
<dbReference type="AlphaFoldDB" id="A0A938XU59"/>
<dbReference type="InterPro" id="IPR051465">
    <property type="entry name" value="Cell_Envelope_Struct_Comp"/>
</dbReference>
<dbReference type="SUPFAM" id="SSF56935">
    <property type="entry name" value="Porins"/>
    <property type="match status" value="1"/>
</dbReference>
<evidence type="ECO:0000256" key="2">
    <source>
        <dbReference type="SAM" id="SignalP"/>
    </source>
</evidence>
<organism evidence="4 5">
    <name type="scientific">Halanaerobacter jeridensis</name>
    <dbReference type="NCBI Taxonomy" id="706427"/>
    <lineage>
        <taxon>Bacteria</taxon>
        <taxon>Bacillati</taxon>
        <taxon>Bacillota</taxon>
        <taxon>Clostridia</taxon>
        <taxon>Halanaerobiales</taxon>
        <taxon>Halobacteroidaceae</taxon>
        <taxon>Halanaerobacter</taxon>
    </lineage>
</organism>
<keyword evidence="2" id="KW-0732">Signal</keyword>